<keyword evidence="6 8" id="KW-0675">Receptor</keyword>
<dbReference type="PROSITE" id="PS00237">
    <property type="entry name" value="G_PROTEIN_RECEP_F1_1"/>
    <property type="match status" value="1"/>
</dbReference>
<sequence length="386" mass="44432">METTENWNNSDANITNENASEYIYYYSNRHSDYVEYDIAAAINRYYLYVICGIGIPGNVACFVTSSNMKPFRSSDLYMAALAVADLTSLLIKFSYVRITATNSRLGDVGCQWFYALGSTSVMYANWIVVALTLERFIAVTLPLKVKQLCQKRSSICVLAVLFIVVFLANIQFLFTFEEMSDVFLTWTCASKQDFRTFHTFTWYWIDGALYAFLPTLFILVFNGLIIFKIRKSTLEKRHLSAEQRHSTETSNYQRQITVMLLSVSVAFVVLTLPNCTFFIVKAYWSWMESAHGVAKYYLVMQIVFVLSDLSHALNFYLYCISGRKFRQKFLKLVQKCFHRNRTSNRISFKRDVSKIRDISGLNDVTGRTRTSSVQVSPESTPVKGRL</sequence>
<keyword evidence="12" id="KW-1185">Reference proteome</keyword>
<evidence type="ECO:0000256" key="5">
    <source>
        <dbReference type="ARBA" id="ARBA00023136"/>
    </source>
</evidence>
<evidence type="ECO:0000256" key="1">
    <source>
        <dbReference type="ARBA" id="ARBA00004141"/>
    </source>
</evidence>
<feature type="transmembrane region" description="Helical" evidence="9">
    <location>
        <begin position="258"/>
        <end position="284"/>
    </location>
</feature>
<evidence type="ECO:0000259" key="10">
    <source>
        <dbReference type="PROSITE" id="PS50262"/>
    </source>
</evidence>
<keyword evidence="3 9" id="KW-1133">Transmembrane helix</keyword>
<comment type="similarity">
    <text evidence="8">Belongs to the G-protein coupled receptor 1 family.</text>
</comment>
<dbReference type="InterPro" id="IPR017452">
    <property type="entry name" value="GPCR_Rhodpsn_7TM"/>
</dbReference>
<feature type="transmembrane region" description="Helical" evidence="9">
    <location>
        <begin position="207"/>
        <end position="227"/>
    </location>
</feature>
<dbReference type="Gene3D" id="1.20.1070.10">
    <property type="entry name" value="Rhodopsin 7-helix transmembrane proteins"/>
    <property type="match status" value="1"/>
</dbReference>
<dbReference type="GO" id="GO:0005886">
    <property type="term" value="C:plasma membrane"/>
    <property type="evidence" value="ECO:0007669"/>
    <property type="project" value="TreeGrafter"/>
</dbReference>
<dbReference type="PROSITE" id="PS50262">
    <property type="entry name" value="G_PROTEIN_RECEP_F1_2"/>
    <property type="match status" value="1"/>
</dbReference>
<dbReference type="GO" id="GO:0004930">
    <property type="term" value="F:G protein-coupled receptor activity"/>
    <property type="evidence" value="ECO:0007669"/>
    <property type="project" value="UniProtKB-KW"/>
</dbReference>
<evidence type="ECO:0000256" key="4">
    <source>
        <dbReference type="ARBA" id="ARBA00023040"/>
    </source>
</evidence>
<evidence type="ECO:0000256" key="3">
    <source>
        <dbReference type="ARBA" id="ARBA00022989"/>
    </source>
</evidence>
<keyword evidence="5 9" id="KW-0472">Membrane</keyword>
<dbReference type="SUPFAM" id="SSF81321">
    <property type="entry name" value="Family A G protein-coupled receptor-like"/>
    <property type="match status" value="1"/>
</dbReference>
<dbReference type="CDD" id="cd14978">
    <property type="entry name" value="7tmA_FMRFamide_R-like"/>
    <property type="match status" value="1"/>
</dbReference>
<dbReference type="InterPro" id="IPR000276">
    <property type="entry name" value="GPCR_Rhodpsn"/>
</dbReference>
<gene>
    <name evidence="11" type="ORF">DPMN_076846</name>
</gene>
<evidence type="ECO:0000256" key="6">
    <source>
        <dbReference type="ARBA" id="ARBA00023170"/>
    </source>
</evidence>
<dbReference type="PANTHER" id="PTHR24243:SF230">
    <property type="entry name" value="G-PROTEIN COUPLED RECEPTORS FAMILY 1 PROFILE DOMAIN-CONTAINING PROTEIN"/>
    <property type="match status" value="1"/>
</dbReference>
<evidence type="ECO:0000256" key="8">
    <source>
        <dbReference type="RuleBase" id="RU000688"/>
    </source>
</evidence>
<feature type="transmembrane region" description="Helical" evidence="9">
    <location>
        <begin position="296"/>
        <end position="319"/>
    </location>
</feature>
<keyword evidence="2 8" id="KW-0812">Transmembrane</keyword>
<organism evidence="11 12">
    <name type="scientific">Dreissena polymorpha</name>
    <name type="common">Zebra mussel</name>
    <name type="synonym">Mytilus polymorpha</name>
    <dbReference type="NCBI Taxonomy" id="45954"/>
    <lineage>
        <taxon>Eukaryota</taxon>
        <taxon>Metazoa</taxon>
        <taxon>Spiralia</taxon>
        <taxon>Lophotrochozoa</taxon>
        <taxon>Mollusca</taxon>
        <taxon>Bivalvia</taxon>
        <taxon>Autobranchia</taxon>
        <taxon>Heteroconchia</taxon>
        <taxon>Euheterodonta</taxon>
        <taxon>Imparidentia</taxon>
        <taxon>Neoheterodontei</taxon>
        <taxon>Myida</taxon>
        <taxon>Dreissenoidea</taxon>
        <taxon>Dreissenidae</taxon>
        <taxon>Dreissena</taxon>
    </lineage>
</organism>
<evidence type="ECO:0000256" key="7">
    <source>
        <dbReference type="ARBA" id="ARBA00023224"/>
    </source>
</evidence>
<reference evidence="11" key="1">
    <citation type="journal article" date="2019" name="bioRxiv">
        <title>The Genome of the Zebra Mussel, Dreissena polymorpha: A Resource for Invasive Species Research.</title>
        <authorList>
            <person name="McCartney M.A."/>
            <person name="Auch B."/>
            <person name="Kono T."/>
            <person name="Mallez S."/>
            <person name="Zhang Y."/>
            <person name="Obille A."/>
            <person name="Becker A."/>
            <person name="Abrahante J.E."/>
            <person name="Garbe J."/>
            <person name="Badalamenti J.P."/>
            <person name="Herman A."/>
            <person name="Mangelson H."/>
            <person name="Liachko I."/>
            <person name="Sullivan S."/>
            <person name="Sone E.D."/>
            <person name="Koren S."/>
            <person name="Silverstein K.A.T."/>
            <person name="Beckman K.B."/>
            <person name="Gohl D.M."/>
        </authorList>
    </citation>
    <scope>NUCLEOTIDE SEQUENCE</scope>
    <source>
        <strain evidence="11">Duluth1</strain>
        <tissue evidence="11">Whole animal</tissue>
    </source>
</reference>
<keyword evidence="4 8" id="KW-0297">G-protein coupled receptor</keyword>
<dbReference type="EMBL" id="JAIWYP010000015">
    <property type="protein sequence ID" value="KAH3701850.1"/>
    <property type="molecule type" value="Genomic_DNA"/>
</dbReference>
<feature type="domain" description="G-protein coupled receptors family 1 profile" evidence="10">
    <location>
        <begin position="57"/>
        <end position="318"/>
    </location>
</feature>
<dbReference type="PANTHER" id="PTHR24243">
    <property type="entry name" value="G-PROTEIN COUPLED RECEPTOR"/>
    <property type="match status" value="1"/>
</dbReference>
<comment type="caution">
    <text evidence="11">The sequence shown here is derived from an EMBL/GenBank/DDBJ whole genome shotgun (WGS) entry which is preliminary data.</text>
</comment>
<evidence type="ECO:0000313" key="11">
    <source>
        <dbReference type="EMBL" id="KAH3701850.1"/>
    </source>
</evidence>
<comment type="subcellular location">
    <subcellularLocation>
        <location evidence="1">Membrane</location>
        <topology evidence="1">Multi-pass membrane protein</topology>
    </subcellularLocation>
</comment>
<feature type="transmembrane region" description="Helical" evidence="9">
    <location>
        <begin position="155"/>
        <end position="174"/>
    </location>
</feature>
<evidence type="ECO:0000313" key="12">
    <source>
        <dbReference type="Proteomes" id="UP000828390"/>
    </source>
</evidence>
<dbReference type="AlphaFoldDB" id="A0A9D4BG42"/>
<dbReference type="Pfam" id="PF00001">
    <property type="entry name" value="7tm_1"/>
    <property type="match status" value="1"/>
</dbReference>
<proteinExistence type="inferred from homology"/>
<dbReference type="PRINTS" id="PR00237">
    <property type="entry name" value="GPCRRHODOPSN"/>
</dbReference>
<keyword evidence="7 8" id="KW-0807">Transducer</keyword>
<evidence type="ECO:0000256" key="9">
    <source>
        <dbReference type="SAM" id="Phobius"/>
    </source>
</evidence>
<name>A0A9D4BG42_DREPO</name>
<protein>
    <recommendedName>
        <fullName evidence="10">G-protein coupled receptors family 1 profile domain-containing protein</fullName>
    </recommendedName>
</protein>
<evidence type="ECO:0000256" key="2">
    <source>
        <dbReference type="ARBA" id="ARBA00022692"/>
    </source>
</evidence>
<feature type="transmembrane region" description="Helical" evidence="9">
    <location>
        <begin position="45"/>
        <end position="64"/>
    </location>
</feature>
<dbReference type="Proteomes" id="UP000828390">
    <property type="component" value="Unassembled WGS sequence"/>
</dbReference>
<reference evidence="11" key="2">
    <citation type="submission" date="2020-11" db="EMBL/GenBank/DDBJ databases">
        <authorList>
            <person name="McCartney M.A."/>
            <person name="Auch B."/>
            <person name="Kono T."/>
            <person name="Mallez S."/>
            <person name="Becker A."/>
            <person name="Gohl D.M."/>
            <person name="Silverstein K.A.T."/>
            <person name="Koren S."/>
            <person name="Bechman K.B."/>
            <person name="Herman A."/>
            <person name="Abrahante J.E."/>
            <person name="Garbe J."/>
        </authorList>
    </citation>
    <scope>NUCLEOTIDE SEQUENCE</scope>
    <source>
        <strain evidence="11">Duluth1</strain>
        <tissue evidence="11">Whole animal</tissue>
    </source>
</reference>
<accession>A0A9D4BG42</accession>